<keyword evidence="3 9" id="KW-0808">Transferase</keyword>
<dbReference type="InterPro" id="IPR036554">
    <property type="entry name" value="GHMP_kinase_C_sf"/>
</dbReference>
<dbReference type="PANTHER" id="PTHR31814:SF2">
    <property type="entry name" value="PHOSPHOMEVALONATE KINASE"/>
    <property type="match status" value="1"/>
</dbReference>
<dbReference type="NCBIfam" id="TIGR01220">
    <property type="entry name" value="Pmev_kin_Gr_pos"/>
    <property type="match status" value="1"/>
</dbReference>
<dbReference type="PRINTS" id="PR00959">
    <property type="entry name" value="MEVGALKINASE"/>
</dbReference>
<keyword evidence="5 9" id="KW-0418">Kinase</keyword>
<dbReference type="Pfam" id="PF08544">
    <property type="entry name" value="GHMP_kinases_C"/>
    <property type="match status" value="1"/>
</dbReference>
<protein>
    <recommendedName>
        <fullName evidence="2">phosphomevalonate kinase</fullName>
        <ecNumber evidence="2">2.7.4.2</ecNumber>
    </recommendedName>
</protein>
<evidence type="ECO:0000313" key="10">
    <source>
        <dbReference type="Proteomes" id="UP000732298"/>
    </source>
</evidence>
<dbReference type="Pfam" id="PF00288">
    <property type="entry name" value="GHMP_kinases_N"/>
    <property type="match status" value="1"/>
</dbReference>
<proteinExistence type="predicted"/>
<evidence type="ECO:0000256" key="1">
    <source>
        <dbReference type="ARBA" id="ARBA00005017"/>
    </source>
</evidence>
<feature type="domain" description="GHMP kinase N-terminal" evidence="7">
    <location>
        <begin position="88"/>
        <end position="179"/>
    </location>
</feature>
<evidence type="ECO:0000259" key="8">
    <source>
        <dbReference type="Pfam" id="PF08544"/>
    </source>
</evidence>
<comment type="pathway">
    <text evidence="1">Isoprenoid biosynthesis; isopentenyl diphosphate biosynthesis via mevalonate pathway; isopentenyl diphosphate from (R)-mevalonate: step 2/3.</text>
</comment>
<gene>
    <name evidence="9" type="ORF">HY544_04995</name>
</gene>
<comment type="caution">
    <text evidence="9">The sequence shown here is derived from an EMBL/GenBank/DDBJ whole genome shotgun (WGS) entry which is preliminary data.</text>
</comment>
<organism evidence="9 10">
    <name type="scientific">Candidatus Iainarchaeum sp</name>
    <dbReference type="NCBI Taxonomy" id="3101447"/>
    <lineage>
        <taxon>Archaea</taxon>
        <taxon>Candidatus Iainarchaeota</taxon>
        <taxon>Candidatus Iainarchaeia</taxon>
        <taxon>Candidatus Iainarchaeales</taxon>
        <taxon>Candidatus Iainarchaeaceae</taxon>
        <taxon>Candidatus Iainarchaeum</taxon>
    </lineage>
</organism>
<evidence type="ECO:0000256" key="3">
    <source>
        <dbReference type="ARBA" id="ARBA00022679"/>
    </source>
</evidence>
<dbReference type="InterPro" id="IPR014721">
    <property type="entry name" value="Ribsml_uS5_D2-typ_fold_subgr"/>
</dbReference>
<keyword evidence="4" id="KW-0547">Nucleotide-binding</keyword>
<dbReference type="PANTHER" id="PTHR31814">
    <property type="match status" value="1"/>
</dbReference>
<feature type="domain" description="GHMP kinase C-terminal" evidence="8">
    <location>
        <begin position="267"/>
        <end position="351"/>
    </location>
</feature>
<keyword evidence="6" id="KW-0067">ATP-binding</keyword>
<evidence type="ECO:0000256" key="4">
    <source>
        <dbReference type="ARBA" id="ARBA00022741"/>
    </source>
</evidence>
<dbReference type="SUPFAM" id="SSF55060">
    <property type="entry name" value="GHMP Kinase, C-terminal domain"/>
    <property type="match status" value="1"/>
</dbReference>
<dbReference type="SUPFAM" id="SSF54211">
    <property type="entry name" value="Ribosomal protein S5 domain 2-like"/>
    <property type="match status" value="1"/>
</dbReference>
<dbReference type="InterPro" id="IPR006204">
    <property type="entry name" value="GHMP_kinase_N_dom"/>
</dbReference>
<dbReference type="InterPro" id="IPR035102">
    <property type="entry name" value="Phosphomevalonate_kinase"/>
</dbReference>
<sequence>MKSVTVSAPGKLMLSGEWSVLEGAPCIVLAVDRRVYATASEAKKTTINLEDFYITTDAEIKGTKISFTNDGPRLGFTKHAIEAALEYLKGKKVKLRNFGLKTKSGISKAAVKGGEVKLGFGSSAAAVVAIASAVLKFHGIGIEKANEREALFKLGIIAHYRAQEKIGSGFDVAASAFGGALVYTRFDAQWLQKELGKKSVCKIVEEKWPLLGHRNIKLPGGFCIAVGFTGKGASTTELVKKMKKFKEEKNAEYEKIIFQIREVTESMIEAMEKGEQKELLTLVSENAALLRELGEESGNELEIAEHRKMAEIADKHYAAAKFSGAGGGDCSIAVCFGQKTADAIKKGWESNGLAPIDVKVSEDGARAER</sequence>
<dbReference type="InterPro" id="IPR020568">
    <property type="entry name" value="Ribosomal_Su5_D2-typ_SF"/>
</dbReference>
<dbReference type="GO" id="GO:0005524">
    <property type="term" value="F:ATP binding"/>
    <property type="evidence" value="ECO:0007669"/>
    <property type="project" value="UniProtKB-KW"/>
</dbReference>
<dbReference type="EMBL" id="JACQPB010000044">
    <property type="protein sequence ID" value="MBI4210834.1"/>
    <property type="molecule type" value="Genomic_DNA"/>
</dbReference>
<evidence type="ECO:0000259" key="7">
    <source>
        <dbReference type="Pfam" id="PF00288"/>
    </source>
</evidence>
<dbReference type="Gene3D" id="3.30.70.890">
    <property type="entry name" value="GHMP kinase, C-terminal domain"/>
    <property type="match status" value="1"/>
</dbReference>
<dbReference type="AlphaFoldDB" id="A0A8T3YJX4"/>
<dbReference type="Gene3D" id="3.30.230.10">
    <property type="match status" value="1"/>
</dbReference>
<reference evidence="9" key="1">
    <citation type="submission" date="2020-07" db="EMBL/GenBank/DDBJ databases">
        <title>Huge and variable diversity of episymbiotic CPR bacteria and DPANN archaea in groundwater ecosystems.</title>
        <authorList>
            <person name="He C.Y."/>
            <person name="Keren R."/>
            <person name="Whittaker M."/>
            <person name="Farag I.F."/>
            <person name="Doudna J."/>
            <person name="Cate J.H.D."/>
            <person name="Banfield J.F."/>
        </authorList>
    </citation>
    <scope>NUCLEOTIDE SEQUENCE</scope>
    <source>
        <strain evidence="9">NC_groundwater_1296_Ag_S-0.2um_52_80</strain>
    </source>
</reference>
<evidence type="ECO:0000256" key="2">
    <source>
        <dbReference type="ARBA" id="ARBA00012958"/>
    </source>
</evidence>
<evidence type="ECO:0000313" key="9">
    <source>
        <dbReference type="EMBL" id="MBI4210834.1"/>
    </source>
</evidence>
<dbReference type="InterPro" id="IPR005917">
    <property type="entry name" value="Pmev_kinase_bact"/>
</dbReference>
<dbReference type="InterPro" id="IPR013750">
    <property type="entry name" value="GHMP_kinase_C_dom"/>
</dbReference>
<evidence type="ECO:0000256" key="5">
    <source>
        <dbReference type="ARBA" id="ARBA00022777"/>
    </source>
</evidence>
<dbReference type="GO" id="GO:0004631">
    <property type="term" value="F:phosphomevalonate kinase activity"/>
    <property type="evidence" value="ECO:0007669"/>
    <property type="project" value="UniProtKB-EC"/>
</dbReference>
<accession>A0A8T3YJX4</accession>
<dbReference type="Proteomes" id="UP000732298">
    <property type="component" value="Unassembled WGS sequence"/>
</dbReference>
<dbReference type="EC" id="2.7.4.2" evidence="2"/>
<name>A0A8T3YJX4_9ARCH</name>
<evidence type="ECO:0000256" key="6">
    <source>
        <dbReference type="ARBA" id="ARBA00022840"/>
    </source>
</evidence>